<dbReference type="HOGENOM" id="CLU_3124777_0_0_1"/>
<dbReference type="InParanoid" id="G2XVH7"/>
<accession>G2XVH7</accession>
<sequence>MSNVQCPTPTPPTPPTPPTSPIFTTWTSGDRQLLIALAEVRSVPCERSSL</sequence>
<dbReference type="Proteomes" id="UP000008177">
    <property type="component" value="Unplaced contigs"/>
</dbReference>
<protein>
    <submittedName>
        <fullName evidence="2">Uncharacterized protein</fullName>
    </submittedName>
</protein>
<proteinExistence type="predicted"/>
<reference evidence="3" key="1">
    <citation type="journal article" date="2011" name="PLoS Genet.">
        <title>Genomic analysis of the necrotrophic fungal pathogens Sclerotinia sclerotiorum and Botrytis cinerea.</title>
        <authorList>
            <person name="Amselem J."/>
            <person name="Cuomo C.A."/>
            <person name="van Kan J.A."/>
            <person name="Viaud M."/>
            <person name="Benito E.P."/>
            <person name="Couloux A."/>
            <person name="Coutinho P.M."/>
            <person name="de Vries R.P."/>
            <person name="Dyer P.S."/>
            <person name="Fillinger S."/>
            <person name="Fournier E."/>
            <person name="Gout L."/>
            <person name="Hahn M."/>
            <person name="Kohn L."/>
            <person name="Lapalu N."/>
            <person name="Plummer K.M."/>
            <person name="Pradier J.M."/>
            <person name="Quevillon E."/>
            <person name="Sharon A."/>
            <person name="Simon A."/>
            <person name="ten Have A."/>
            <person name="Tudzynski B."/>
            <person name="Tudzynski P."/>
            <person name="Wincker P."/>
            <person name="Andrew M."/>
            <person name="Anthouard V."/>
            <person name="Beever R.E."/>
            <person name="Beffa R."/>
            <person name="Benoit I."/>
            <person name="Bouzid O."/>
            <person name="Brault B."/>
            <person name="Chen Z."/>
            <person name="Choquer M."/>
            <person name="Collemare J."/>
            <person name="Cotton P."/>
            <person name="Danchin E.G."/>
            <person name="Da Silva C."/>
            <person name="Gautier A."/>
            <person name="Giraud C."/>
            <person name="Giraud T."/>
            <person name="Gonzalez C."/>
            <person name="Grossetete S."/>
            <person name="Guldener U."/>
            <person name="Henrissat B."/>
            <person name="Howlett B.J."/>
            <person name="Kodira C."/>
            <person name="Kretschmer M."/>
            <person name="Lappartient A."/>
            <person name="Leroch M."/>
            <person name="Levis C."/>
            <person name="Mauceli E."/>
            <person name="Neuveglise C."/>
            <person name="Oeser B."/>
            <person name="Pearson M."/>
            <person name="Poulain J."/>
            <person name="Poussereau N."/>
            <person name="Quesneville H."/>
            <person name="Rascle C."/>
            <person name="Schumacher J."/>
            <person name="Segurens B."/>
            <person name="Sexton A."/>
            <person name="Silva E."/>
            <person name="Sirven C."/>
            <person name="Soanes D.M."/>
            <person name="Talbot N.J."/>
            <person name="Templeton M."/>
            <person name="Yandava C."/>
            <person name="Yarden O."/>
            <person name="Zeng Q."/>
            <person name="Rollins J.A."/>
            <person name="Lebrun M.H."/>
            <person name="Dickman M."/>
        </authorList>
    </citation>
    <scope>NUCLEOTIDE SEQUENCE [LARGE SCALE GENOMIC DNA]</scope>
    <source>
        <strain evidence="3">T4</strain>
    </source>
</reference>
<dbReference type="AlphaFoldDB" id="G2XVH7"/>
<name>G2XVH7_BOTF4</name>
<feature type="region of interest" description="Disordered" evidence="1">
    <location>
        <begin position="1"/>
        <end position="23"/>
    </location>
</feature>
<evidence type="ECO:0000313" key="2">
    <source>
        <dbReference type="EMBL" id="CCD44497.1"/>
    </source>
</evidence>
<evidence type="ECO:0000313" key="3">
    <source>
        <dbReference type="Proteomes" id="UP000008177"/>
    </source>
</evidence>
<dbReference type="EMBL" id="FQ790271">
    <property type="protein sequence ID" value="CCD44497.1"/>
    <property type="molecule type" value="Genomic_DNA"/>
</dbReference>
<organism evidence="2 3">
    <name type="scientific">Botryotinia fuckeliana (strain T4)</name>
    <name type="common">Noble rot fungus</name>
    <name type="synonym">Botrytis cinerea</name>
    <dbReference type="NCBI Taxonomy" id="999810"/>
    <lineage>
        <taxon>Eukaryota</taxon>
        <taxon>Fungi</taxon>
        <taxon>Dikarya</taxon>
        <taxon>Ascomycota</taxon>
        <taxon>Pezizomycotina</taxon>
        <taxon>Leotiomycetes</taxon>
        <taxon>Helotiales</taxon>
        <taxon>Sclerotiniaceae</taxon>
        <taxon>Botrytis</taxon>
    </lineage>
</organism>
<evidence type="ECO:0000256" key="1">
    <source>
        <dbReference type="SAM" id="MobiDB-lite"/>
    </source>
</evidence>
<gene>
    <name evidence="2" type="ORF">BofuT4_uP053980.1</name>
</gene>
<feature type="compositionally biased region" description="Pro residues" evidence="1">
    <location>
        <begin position="8"/>
        <end position="20"/>
    </location>
</feature>